<dbReference type="Pfam" id="PF07690">
    <property type="entry name" value="MFS_1"/>
    <property type="match status" value="1"/>
</dbReference>
<feature type="transmembrane region" description="Helical" evidence="6">
    <location>
        <begin position="183"/>
        <end position="205"/>
    </location>
</feature>
<keyword evidence="4 6" id="KW-1133">Transmembrane helix</keyword>
<feature type="transmembrane region" description="Helical" evidence="6">
    <location>
        <begin position="351"/>
        <end position="370"/>
    </location>
</feature>
<dbReference type="GO" id="GO:0016020">
    <property type="term" value="C:membrane"/>
    <property type="evidence" value="ECO:0007669"/>
    <property type="project" value="UniProtKB-SubCell"/>
</dbReference>
<dbReference type="OrthoDB" id="6730379at2759"/>
<evidence type="ECO:0000313" key="8">
    <source>
        <dbReference type="Proteomes" id="UP000017559"/>
    </source>
</evidence>
<comment type="subcellular location">
    <subcellularLocation>
        <location evidence="1">Membrane</location>
        <topology evidence="1">Multi-pass membrane protein</topology>
    </subcellularLocation>
</comment>
<dbReference type="HOGENOM" id="CLU_001265_0_5_1"/>
<evidence type="ECO:0000256" key="4">
    <source>
        <dbReference type="ARBA" id="ARBA00022989"/>
    </source>
</evidence>
<gene>
    <name evidence="7" type="ORF">Moror_4450</name>
</gene>
<feature type="transmembrane region" description="Helical" evidence="6">
    <location>
        <begin position="151"/>
        <end position="171"/>
    </location>
</feature>
<evidence type="ECO:0000256" key="6">
    <source>
        <dbReference type="SAM" id="Phobius"/>
    </source>
</evidence>
<feature type="transmembrane region" description="Helical" evidence="6">
    <location>
        <begin position="414"/>
        <end position="436"/>
    </location>
</feature>
<protein>
    <submittedName>
        <fullName evidence="7">Major facilitator superfamily transporter</fullName>
    </submittedName>
</protein>
<dbReference type="Gene3D" id="1.20.1250.20">
    <property type="entry name" value="MFS general substrate transporter like domains"/>
    <property type="match status" value="2"/>
</dbReference>
<proteinExistence type="predicted"/>
<dbReference type="PANTHER" id="PTHR43791">
    <property type="entry name" value="PERMEASE-RELATED"/>
    <property type="match status" value="1"/>
</dbReference>
<name>V2XFK4_MONRO</name>
<organism evidence="7 8">
    <name type="scientific">Moniliophthora roreri (strain MCA 2997)</name>
    <name type="common">Cocoa frosty pod rot fungus</name>
    <name type="synonym">Crinipellis roreri</name>
    <dbReference type="NCBI Taxonomy" id="1381753"/>
    <lineage>
        <taxon>Eukaryota</taxon>
        <taxon>Fungi</taxon>
        <taxon>Dikarya</taxon>
        <taxon>Basidiomycota</taxon>
        <taxon>Agaricomycotina</taxon>
        <taxon>Agaricomycetes</taxon>
        <taxon>Agaricomycetidae</taxon>
        <taxon>Agaricales</taxon>
        <taxon>Marasmiineae</taxon>
        <taxon>Marasmiaceae</taxon>
        <taxon>Moniliophthora</taxon>
    </lineage>
</organism>
<comment type="caution">
    <text evidence="7">The sequence shown here is derived from an EMBL/GenBank/DDBJ whole genome shotgun (WGS) entry which is preliminary data.</text>
</comment>
<feature type="transmembrane region" description="Helical" evidence="6">
    <location>
        <begin position="442"/>
        <end position="466"/>
    </location>
</feature>
<evidence type="ECO:0000256" key="1">
    <source>
        <dbReference type="ARBA" id="ARBA00004141"/>
    </source>
</evidence>
<dbReference type="InterPro" id="IPR011701">
    <property type="entry name" value="MFS"/>
</dbReference>
<sequence>MSSEKELSVKEKKSVDEVFVLDKSERNGEGDVLAESDYTEIQYVKILRKIDRYLLPLMWVAYGVQFTDKTSLSTQAVFGLREDTGLVGQQFSWLSTIFYLSYMTFEFPSSYMMQRVSVGKTLAVLMFLWGIIVLCTAFARNFAHLMMLRFMQAAFECTISPSFLLIIATWYKTQEQAFRSVIWGTANAGMGIITSLCMYGIGFHAQKHGDPSAWKGISFFLGSITVVLSVFCWFLLGTPREVSWLSKEERRVVQARIVNNRTGTDARKRRQWKKDQIIEAVTDPSTWLLACIEMMGSLPNGGVTTFGYMVYQSFGFTPLQTVLYNIPRDVTSILWFLLAGWLSSRYPNIRFSLMLFAIVPAFVGMLAISLLPDDTNYRWIKFGLFVMTVTVNVNGPMLWIFIPSNVAGRTKKSIVSSVLFVGYCTGNAVGAQMFRAKDAPRYVPAIIACAICFALNFLLILSWRFYLVYLNRIRDAAAAEQGLTRERVKELGAINAEKDMTDRQNPYFRYTY</sequence>
<dbReference type="SUPFAM" id="SSF103473">
    <property type="entry name" value="MFS general substrate transporter"/>
    <property type="match status" value="1"/>
</dbReference>
<dbReference type="PANTHER" id="PTHR43791:SF7">
    <property type="entry name" value="MAJOR FACILITATOR SUPERFAMILY (MFS) PROFILE DOMAIN-CONTAINING PROTEIN"/>
    <property type="match status" value="1"/>
</dbReference>
<feature type="transmembrane region" description="Helical" evidence="6">
    <location>
        <begin position="382"/>
        <end position="402"/>
    </location>
</feature>
<dbReference type="GO" id="GO:0022857">
    <property type="term" value="F:transmembrane transporter activity"/>
    <property type="evidence" value="ECO:0007669"/>
    <property type="project" value="InterPro"/>
</dbReference>
<feature type="transmembrane region" description="Helical" evidence="6">
    <location>
        <begin position="217"/>
        <end position="236"/>
    </location>
</feature>
<keyword evidence="2" id="KW-0813">Transport</keyword>
<dbReference type="Proteomes" id="UP000017559">
    <property type="component" value="Unassembled WGS sequence"/>
</dbReference>
<keyword evidence="8" id="KW-1185">Reference proteome</keyword>
<dbReference type="EMBL" id="AWSO01000279">
    <property type="protein sequence ID" value="ESK92502.1"/>
    <property type="molecule type" value="Genomic_DNA"/>
</dbReference>
<evidence type="ECO:0000256" key="5">
    <source>
        <dbReference type="ARBA" id="ARBA00023136"/>
    </source>
</evidence>
<evidence type="ECO:0000256" key="2">
    <source>
        <dbReference type="ARBA" id="ARBA00022448"/>
    </source>
</evidence>
<evidence type="ECO:0000313" key="7">
    <source>
        <dbReference type="EMBL" id="ESK92502.1"/>
    </source>
</evidence>
<dbReference type="AlphaFoldDB" id="V2XFK4"/>
<accession>V2XFK4</accession>
<feature type="transmembrane region" description="Helical" evidence="6">
    <location>
        <begin position="117"/>
        <end position="139"/>
    </location>
</feature>
<dbReference type="InterPro" id="IPR036259">
    <property type="entry name" value="MFS_trans_sf"/>
</dbReference>
<keyword evidence="5 6" id="KW-0472">Membrane</keyword>
<dbReference type="KEGG" id="mrr:Moror_4450"/>
<reference evidence="7 8" key="1">
    <citation type="journal article" date="2014" name="BMC Genomics">
        <title>Genome and secretome analysis of the hemibiotrophic fungal pathogen, Moniliophthora roreri, which causes frosty pod rot disease of cacao: mechanisms of the biotrophic and necrotrophic phases.</title>
        <authorList>
            <person name="Meinhardt L.W."/>
            <person name="Costa G.G.L."/>
            <person name="Thomazella D.P.T."/>
            <person name="Teixeira P.J.P.L."/>
            <person name="Carazzolle M.F."/>
            <person name="Schuster S.C."/>
            <person name="Carlson J.E."/>
            <person name="Guiltinan M.J."/>
            <person name="Mieczkowski P."/>
            <person name="Farmer A."/>
            <person name="Ramaraj T."/>
            <person name="Crozier J."/>
            <person name="Davis R.E."/>
            <person name="Shao J."/>
            <person name="Melnick R.L."/>
            <person name="Pereira G.A.G."/>
            <person name="Bailey B.A."/>
        </authorList>
    </citation>
    <scope>NUCLEOTIDE SEQUENCE [LARGE SCALE GENOMIC DNA]</scope>
    <source>
        <strain evidence="7 8">MCA 2997</strain>
    </source>
</reference>
<keyword evidence="3 6" id="KW-0812">Transmembrane</keyword>
<evidence type="ECO:0000256" key="3">
    <source>
        <dbReference type="ARBA" id="ARBA00022692"/>
    </source>
</evidence>